<proteinExistence type="predicted"/>
<dbReference type="Proteomes" id="UP000309997">
    <property type="component" value="Unassembled WGS sequence"/>
</dbReference>
<evidence type="ECO:0000313" key="2">
    <source>
        <dbReference type="Proteomes" id="UP000309997"/>
    </source>
</evidence>
<accession>A0ACC4BD11</accession>
<organism evidence="1 2">
    <name type="scientific">Populus alba</name>
    <name type="common">White poplar</name>
    <dbReference type="NCBI Taxonomy" id="43335"/>
    <lineage>
        <taxon>Eukaryota</taxon>
        <taxon>Viridiplantae</taxon>
        <taxon>Streptophyta</taxon>
        <taxon>Embryophyta</taxon>
        <taxon>Tracheophyta</taxon>
        <taxon>Spermatophyta</taxon>
        <taxon>Magnoliopsida</taxon>
        <taxon>eudicotyledons</taxon>
        <taxon>Gunneridae</taxon>
        <taxon>Pentapetalae</taxon>
        <taxon>rosids</taxon>
        <taxon>fabids</taxon>
        <taxon>Malpighiales</taxon>
        <taxon>Salicaceae</taxon>
        <taxon>Saliceae</taxon>
        <taxon>Populus</taxon>
    </lineage>
</organism>
<sequence length="118" mass="13101">MLLNYCPIGPWHGGKQFNQGVQQRHLLEVISNQSLRINSILDTIESVNKDTLETAQFYQGDALYVERKVMDGETANNKGKGAITVAKEIIIGRNAPIGTLCRCRAIGNRVKATNYTTH</sequence>
<gene>
    <name evidence="1" type="ORF">D5086_021726</name>
</gene>
<comment type="caution">
    <text evidence="1">The sequence shown here is derived from an EMBL/GenBank/DDBJ whole genome shotgun (WGS) entry which is preliminary data.</text>
</comment>
<keyword evidence="2" id="KW-1185">Reference proteome</keyword>
<dbReference type="EMBL" id="RCHU02000011">
    <property type="protein sequence ID" value="KAL3576443.1"/>
    <property type="molecule type" value="Genomic_DNA"/>
</dbReference>
<reference evidence="1 2" key="1">
    <citation type="journal article" date="2024" name="Plant Biotechnol. J.">
        <title>Genome and CRISPR/Cas9 system of a widespread forest tree (Populus alba) in the world.</title>
        <authorList>
            <person name="Liu Y.J."/>
            <person name="Jiang P.F."/>
            <person name="Han X.M."/>
            <person name="Li X.Y."/>
            <person name="Wang H.M."/>
            <person name="Wang Y.J."/>
            <person name="Wang X.X."/>
            <person name="Zeng Q.Y."/>
        </authorList>
    </citation>
    <scope>NUCLEOTIDE SEQUENCE [LARGE SCALE GENOMIC DNA]</scope>
    <source>
        <strain evidence="2">cv. PAL-ZL1</strain>
    </source>
</reference>
<evidence type="ECO:0000313" key="1">
    <source>
        <dbReference type="EMBL" id="KAL3576443.1"/>
    </source>
</evidence>
<name>A0ACC4BD11_POPAL</name>
<protein>
    <submittedName>
        <fullName evidence="1">Uncharacterized protein</fullName>
    </submittedName>
</protein>